<feature type="non-terminal residue" evidence="3">
    <location>
        <position position="181"/>
    </location>
</feature>
<protein>
    <submittedName>
        <fullName evidence="3">Uncharacterized protein</fullName>
    </submittedName>
</protein>
<feature type="region of interest" description="Disordered" evidence="1">
    <location>
        <begin position="121"/>
        <end position="181"/>
    </location>
</feature>
<gene>
    <name evidence="3" type="ORF">S01H1_19702</name>
</gene>
<proteinExistence type="predicted"/>
<feature type="transmembrane region" description="Helical" evidence="2">
    <location>
        <begin position="23"/>
        <end position="40"/>
    </location>
</feature>
<feature type="compositionally biased region" description="Basic and acidic residues" evidence="1">
    <location>
        <begin position="163"/>
        <end position="172"/>
    </location>
</feature>
<organism evidence="3">
    <name type="scientific">marine sediment metagenome</name>
    <dbReference type="NCBI Taxonomy" id="412755"/>
    <lineage>
        <taxon>unclassified sequences</taxon>
        <taxon>metagenomes</taxon>
        <taxon>ecological metagenomes</taxon>
    </lineage>
</organism>
<name>X0TSJ0_9ZZZZ</name>
<reference evidence="3" key="1">
    <citation type="journal article" date="2014" name="Front. Microbiol.">
        <title>High frequency of phylogenetically diverse reductive dehalogenase-homologous genes in deep subseafloor sedimentary metagenomes.</title>
        <authorList>
            <person name="Kawai M."/>
            <person name="Futagami T."/>
            <person name="Toyoda A."/>
            <person name="Takaki Y."/>
            <person name="Nishi S."/>
            <person name="Hori S."/>
            <person name="Arai W."/>
            <person name="Tsubouchi T."/>
            <person name="Morono Y."/>
            <person name="Uchiyama I."/>
            <person name="Ito T."/>
            <person name="Fujiyama A."/>
            <person name="Inagaki F."/>
            <person name="Takami H."/>
        </authorList>
    </citation>
    <scope>NUCLEOTIDE SEQUENCE</scope>
    <source>
        <strain evidence="3">Expedition CK06-06</strain>
    </source>
</reference>
<feature type="compositionally biased region" description="Acidic residues" evidence="1">
    <location>
        <begin position="121"/>
        <end position="152"/>
    </location>
</feature>
<feature type="transmembrane region" description="Helical" evidence="2">
    <location>
        <begin position="49"/>
        <end position="70"/>
    </location>
</feature>
<evidence type="ECO:0000256" key="1">
    <source>
        <dbReference type="SAM" id="MobiDB-lite"/>
    </source>
</evidence>
<dbReference type="EMBL" id="BARS01010676">
    <property type="protein sequence ID" value="GAF96184.1"/>
    <property type="molecule type" value="Genomic_DNA"/>
</dbReference>
<accession>X0TSJ0</accession>
<keyword evidence="2" id="KW-0472">Membrane</keyword>
<keyword evidence="2" id="KW-0812">Transmembrane</keyword>
<dbReference type="AlphaFoldDB" id="X0TSJ0"/>
<keyword evidence="2" id="KW-1133">Transmembrane helix</keyword>
<evidence type="ECO:0000256" key="2">
    <source>
        <dbReference type="SAM" id="Phobius"/>
    </source>
</evidence>
<comment type="caution">
    <text evidence="3">The sequence shown here is derived from an EMBL/GenBank/DDBJ whole genome shotgun (WGS) entry which is preliminary data.</text>
</comment>
<evidence type="ECO:0000313" key="3">
    <source>
        <dbReference type="EMBL" id="GAF96184.1"/>
    </source>
</evidence>
<sequence>MRNINCKETMQQYILNQNNLYRLRWPIAILISVIGINLLLNRDCNVNRVYLYIVAFVLSFITILLINIFVGTSFPNEQLDNLVRKCQHSISDPRVNVNRMKAEDFANYTGQLNMIENFENQEEEEEYKEENNDVYEDGDDDNEKEDEKEDDEKEHFTNPGYGIDDRQYHETKFPLGDSWPP</sequence>